<evidence type="ECO:0000256" key="6">
    <source>
        <dbReference type="SAM" id="MobiDB-lite"/>
    </source>
</evidence>
<dbReference type="GO" id="GO:0016020">
    <property type="term" value="C:membrane"/>
    <property type="evidence" value="ECO:0007669"/>
    <property type="project" value="UniProtKB-SubCell"/>
</dbReference>
<dbReference type="PANTHER" id="PTHR14948">
    <property type="entry name" value="NG5"/>
    <property type="match status" value="1"/>
</dbReference>
<sequence>MAINTDVAYEKHGLGECERGAPHPTAYKDTQKLLGVSATEHSGGHSLKPLDSLSLSLRGSAKSLNAEQNGRRSPVKSGSDGNIAVPSLSPSRLSFSRTSSLGPQAPPAPSYLWLALLSCFCPGFPFNLFAIYYAHTSRALLQVGDVDTARRLGKLARLLSIIAILVGVGIFLFIIIEGTKTQHRHIVA</sequence>
<feature type="transmembrane region" description="Helical" evidence="7">
    <location>
        <begin position="155"/>
        <end position="176"/>
    </location>
</feature>
<gene>
    <name evidence="9" type="primary">LOC122133053</name>
</gene>
<dbReference type="Pfam" id="PF04505">
    <property type="entry name" value="CD225"/>
    <property type="match status" value="1"/>
</dbReference>
<reference evidence="9" key="1">
    <citation type="submission" date="2025-08" db="UniProtKB">
        <authorList>
            <consortium name="RefSeq"/>
        </authorList>
    </citation>
    <scope>IDENTIFICATION</scope>
</reference>
<evidence type="ECO:0000313" key="9">
    <source>
        <dbReference type="RefSeq" id="XP_042564301.1"/>
    </source>
</evidence>
<evidence type="ECO:0000256" key="4">
    <source>
        <dbReference type="ARBA" id="ARBA00022989"/>
    </source>
</evidence>
<dbReference type="RefSeq" id="XP_042564301.1">
    <property type="nucleotide sequence ID" value="XM_042708367.1"/>
</dbReference>
<evidence type="ECO:0000256" key="7">
    <source>
        <dbReference type="SAM" id="Phobius"/>
    </source>
</evidence>
<evidence type="ECO:0000256" key="3">
    <source>
        <dbReference type="ARBA" id="ARBA00022692"/>
    </source>
</evidence>
<evidence type="ECO:0000256" key="2">
    <source>
        <dbReference type="ARBA" id="ARBA00006843"/>
    </source>
</evidence>
<feature type="transmembrane region" description="Helical" evidence="7">
    <location>
        <begin position="111"/>
        <end position="134"/>
    </location>
</feature>
<dbReference type="OrthoDB" id="8826285at2759"/>
<keyword evidence="3 7" id="KW-0812">Transmembrane</keyword>
<dbReference type="InterPro" id="IPR051423">
    <property type="entry name" value="CD225/Dispanin"/>
</dbReference>
<dbReference type="Proteomes" id="UP000515152">
    <property type="component" value="Chromosome 8"/>
</dbReference>
<evidence type="ECO:0000256" key="1">
    <source>
        <dbReference type="ARBA" id="ARBA00004370"/>
    </source>
</evidence>
<dbReference type="InterPro" id="IPR007593">
    <property type="entry name" value="CD225/Dispanin_fam"/>
</dbReference>
<name>A0A8M1KJQ4_CLUHA</name>
<organism evidence="8 9">
    <name type="scientific">Clupea harengus</name>
    <name type="common">Atlantic herring</name>
    <dbReference type="NCBI Taxonomy" id="7950"/>
    <lineage>
        <taxon>Eukaryota</taxon>
        <taxon>Metazoa</taxon>
        <taxon>Chordata</taxon>
        <taxon>Craniata</taxon>
        <taxon>Vertebrata</taxon>
        <taxon>Euteleostomi</taxon>
        <taxon>Actinopterygii</taxon>
        <taxon>Neopterygii</taxon>
        <taxon>Teleostei</taxon>
        <taxon>Clupei</taxon>
        <taxon>Clupeiformes</taxon>
        <taxon>Clupeoidei</taxon>
        <taxon>Clupeidae</taxon>
        <taxon>Clupea</taxon>
    </lineage>
</organism>
<dbReference type="PANTHER" id="PTHR14948:SF1">
    <property type="entry name" value="TRAFFICKING REGULATOR OF GLUT4 1"/>
    <property type="match status" value="1"/>
</dbReference>
<comment type="similarity">
    <text evidence="2">Belongs to the CD225/Dispanin family.</text>
</comment>
<dbReference type="AlphaFoldDB" id="A0A8M1KJQ4"/>
<keyword evidence="4 7" id="KW-1133">Transmembrane helix</keyword>
<dbReference type="KEGG" id="char:122133053"/>
<dbReference type="GeneID" id="122133053"/>
<keyword evidence="8" id="KW-1185">Reference proteome</keyword>
<evidence type="ECO:0000313" key="8">
    <source>
        <dbReference type="Proteomes" id="UP000515152"/>
    </source>
</evidence>
<evidence type="ECO:0000256" key="5">
    <source>
        <dbReference type="ARBA" id="ARBA00023136"/>
    </source>
</evidence>
<feature type="region of interest" description="Disordered" evidence="6">
    <location>
        <begin position="63"/>
        <end position="84"/>
    </location>
</feature>
<comment type="subcellular location">
    <subcellularLocation>
        <location evidence="1">Membrane</location>
    </subcellularLocation>
</comment>
<proteinExistence type="inferred from homology"/>
<accession>A0A8M1KJQ4</accession>
<keyword evidence="5 7" id="KW-0472">Membrane</keyword>
<protein>
    <submittedName>
        <fullName evidence="9">Trafficking regulator of GLUT4 1-like</fullName>
    </submittedName>
</protein>